<feature type="chain" id="PRO_5032282735" evidence="1">
    <location>
        <begin position="37"/>
        <end position="829"/>
    </location>
</feature>
<gene>
    <name evidence="4" type="ORF">HB912_02465</name>
</gene>
<evidence type="ECO:0000256" key="1">
    <source>
        <dbReference type="SAM" id="SignalP"/>
    </source>
</evidence>
<reference evidence="4 5" key="1">
    <citation type="submission" date="2020-03" db="EMBL/GenBank/DDBJ databases">
        <title>Soil Listeria distribution.</title>
        <authorList>
            <person name="Liao J."/>
            <person name="Wiedmann M."/>
        </authorList>
    </citation>
    <scope>NUCLEOTIDE SEQUENCE [LARGE SCALE GENOMIC DNA]</scope>
    <source>
        <strain evidence="4 5">FSL L7-1507</strain>
    </source>
</reference>
<name>A0A841ZLW2_9LIST</name>
<evidence type="ECO:0000313" key="4">
    <source>
        <dbReference type="EMBL" id="MBC1520507.1"/>
    </source>
</evidence>
<feature type="domain" description="Bacterial Ig" evidence="3">
    <location>
        <begin position="748"/>
        <end position="828"/>
    </location>
</feature>
<dbReference type="Pfam" id="PF16403">
    <property type="entry name" value="Bact_surface_Ig-like"/>
    <property type="match status" value="1"/>
</dbReference>
<feature type="domain" description="Pesticidal crystal protein Cry22Aa Ig-like" evidence="2">
    <location>
        <begin position="238"/>
        <end position="309"/>
    </location>
</feature>
<dbReference type="Pfam" id="PF20622">
    <property type="entry name" value="Big_15"/>
    <property type="match status" value="6"/>
</dbReference>
<protein>
    <submittedName>
        <fullName evidence="4">DUF5011 domain-containing protein</fullName>
    </submittedName>
</protein>
<dbReference type="RefSeq" id="WP_185372056.1">
    <property type="nucleotide sequence ID" value="NZ_JAARRM010000001.1"/>
</dbReference>
<accession>A0A841ZLW2</accession>
<feature type="domain" description="Bacterial Ig" evidence="3">
    <location>
        <begin position="488"/>
        <end position="568"/>
    </location>
</feature>
<dbReference type="InterPro" id="IPR032179">
    <property type="entry name" value="Cry22Aa_Ig-like"/>
</dbReference>
<dbReference type="InterPro" id="IPR046746">
    <property type="entry name" value="Big_15"/>
</dbReference>
<evidence type="ECO:0000313" key="5">
    <source>
        <dbReference type="Proteomes" id="UP000559885"/>
    </source>
</evidence>
<evidence type="ECO:0000259" key="2">
    <source>
        <dbReference type="Pfam" id="PF16403"/>
    </source>
</evidence>
<dbReference type="AlphaFoldDB" id="A0A841ZLW2"/>
<dbReference type="Proteomes" id="UP000559885">
    <property type="component" value="Unassembled WGS sequence"/>
</dbReference>
<feature type="domain" description="Bacterial Ig" evidence="3">
    <location>
        <begin position="400"/>
        <end position="479"/>
    </location>
</feature>
<dbReference type="InterPro" id="IPR013783">
    <property type="entry name" value="Ig-like_fold"/>
</dbReference>
<feature type="domain" description="Bacterial Ig" evidence="3">
    <location>
        <begin position="574"/>
        <end position="654"/>
    </location>
</feature>
<dbReference type="Gene3D" id="2.60.40.10">
    <property type="entry name" value="Immunoglobulins"/>
    <property type="match status" value="1"/>
</dbReference>
<sequence length="829" mass="87063">MNKKSSKNLKKGVVTAVAVATVASQFLVGAPFLANAAETNGSETAQKPTPRALALWTNATLETAAVTPLNLDTQVGGNLRLDFWINAWGAGLAEDVYMTTEIPVEFRALIEAAYEKGTLFDALNQTGKITSLGIFGGSISFSKENLTYDKDSGILSMKADQSLTIPAQSTVSYQMNLDYKSLYNDLKVPIPDSQTGNGYLIKVGENSKGFISIQIGDRGAEAYTAEKQAIVGTGGLPALTGVSDTLVQVNEAFDPLAGVKATDKEDGDLTNKIAVNSDVNINKPGVYTVTYTVTDSDRNETKVERKVTVSDENIKGTVAPKTYQLGQENVTGSYTGDVKTVALVVNGKKYPQVDVRADGSFSYYAEDKITSATDDVRLIGYSAYDKVLDDKPVKIGNQQGTITPAAYTVGSSTITGTYTGDVAFAKLYVNGVLQSQGGSFANGGFSYYVNPNVIKAGDIVTIEGYTKDGQTSLTEKVPVKVNGAATAGTITPNSYTVGNSTITGSYTGDVARARLTVNGKVVSWGGTFANGSFSYYTGTGTIKAGDTVVLTAYDKNDKQLDQKTVTVNGGATQGAISPKTYAVNDSNITGSYTGDVAKARLTVNGKVVSWGGSFSGGSFSYYVGSGAIKAGDTVVLTAYDKNDKQLDQKTVTVSGSATTQGTVSPNTFTVGDLEINGTYTGDVAKARISINGKAQAWGGTFTNGSFSYYVGADKIKAGDVVTISAYDKNDRLLDGNKTVTVKSSTSQGTISPDSYSVGNVTITGAYTGDITMARVSINGVQQAWGGSFENGRFSYYVGANKIKAGDVVTISAYNELTTLLDQKSVAVIN</sequence>
<feature type="domain" description="Bacterial Ig" evidence="3">
    <location>
        <begin position="661"/>
        <end position="742"/>
    </location>
</feature>
<proteinExistence type="predicted"/>
<feature type="signal peptide" evidence="1">
    <location>
        <begin position="1"/>
        <end position="36"/>
    </location>
</feature>
<evidence type="ECO:0000259" key="3">
    <source>
        <dbReference type="Pfam" id="PF20622"/>
    </source>
</evidence>
<keyword evidence="1" id="KW-0732">Signal</keyword>
<feature type="domain" description="Bacterial Ig" evidence="3">
    <location>
        <begin position="316"/>
        <end position="395"/>
    </location>
</feature>
<organism evidence="4 5">
    <name type="scientific">Listeria aquatica</name>
    <dbReference type="NCBI Taxonomy" id="1494960"/>
    <lineage>
        <taxon>Bacteria</taxon>
        <taxon>Bacillati</taxon>
        <taxon>Bacillota</taxon>
        <taxon>Bacilli</taxon>
        <taxon>Bacillales</taxon>
        <taxon>Listeriaceae</taxon>
        <taxon>Listeria</taxon>
    </lineage>
</organism>
<comment type="caution">
    <text evidence="4">The sequence shown here is derived from an EMBL/GenBank/DDBJ whole genome shotgun (WGS) entry which is preliminary data.</text>
</comment>
<dbReference type="EMBL" id="JAARRM010000001">
    <property type="protein sequence ID" value="MBC1520507.1"/>
    <property type="molecule type" value="Genomic_DNA"/>
</dbReference>